<gene>
    <name evidence="2" type="ORF">GB864_05335</name>
</gene>
<dbReference type="Pfam" id="PF00248">
    <property type="entry name" value="Aldo_ket_red"/>
    <property type="match status" value="1"/>
</dbReference>
<comment type="caution">
    <text evidence="2">The sequence shown here is derived from an EMBL/GenBank/DDBJ whole genome shotgun (WGS) entry which is preliminary data.</text>
</comment>
<dbReference type="Gene3D" id="3.20.20.100">
    <property type="entry name" value="NADP-dependent oxidoreductase domain"/>
    <property type="match status" value="1"/>
</dbReference>
<dbReference type="PANTHER" id="PTHR43364">
    <property type="entry name" value="NADH-SPECIFIC METHYLGLYOXAL REDUCTASE-RELATED"/>
    <property type="match status" value="1"/>
</dbReference>
<dbReference type="AlphaFoldDB" id="A0A6I4NV46"/>
<dbReference type="Proteomes" id="UP000438182">
    <property type="component" value="Unassembled WGS sequence"/>
</dbReference>
<dbReference type="PRINTS" id="PR00069">
    <property type="entry name" value="ALDKETRDTASE"/>
</dbReference>
<dbReference type="SUPFAM" id="SSF51430">
    <property type="entry name" value="NAD(P)-linked oxidoreductase"/>
    <property type="match status" value="1"/>
</dbReference>
<evidence type="ECO:0000313" key="3">
    <source>
        <dbReference type="Proteomes" id="UP000438182"/>
    </source>
</evidence>
<dbReference type="PANTHER" id="PTHR43364:SF6">
    <property type="entry name" value="OXIDOREDUCTASE-RELATED"/>
    <property type="match status" value="1"/>
</dbReference>
<accession>A0A6I4NV46</accession>
<dbReference type="RefSeq" id="WP_160423315.1">
    <property type="nucleotide sequence ID" value="NZ_WSTA01000016.1"/>
</dbReference>
<dbReference type="InterPro" id="IPR020471">
    <property type="entry name" value="AKR"/>
</dbReference>
<keyword evidence="3" id="KW-1185">Reference proteome</keyword>
<protein>
    <submittedName>
        <fullName evidence="2">Aldo/keto reductase</fullName>
    </submittedName>
</protein>
<organism evidence="2 3">
    <name type="scientific">Agromyces seonyuensis</name>
    <dbReference type="NCBI Taxonomy" id="2662446"/>
    <lineage>
        <taxon>Bacteria</taxon>
        <taxon>Bacillati</taxon>
        <taxon>Actinomycetota</taxon>
        <taxon>Actinomycetes</taxon>
        <taxon>Micrococcales</taxon>
        <taxon>Microbacteriaceae</taxon>
        <taxon>Agromyces</taxon>
    </lineage>
</organism>
<dbReference type="InterPro" id="IPR050523">
    <property type="entry name" value="AKR_Detox_Biosynth"/>
</dbReference>
<dbReference type="GO" id="GO:0016491">
    <property type="term" value="F:oxidoreductase activity"/>
    <property type="evidence" value="ECO:0007669"/>
    <property type="project" value="InterPro"/>
</dbReference>
<proteinExistence type="predicted"/>
<dbReference type="CDD" id="cd19081">
    <property type="entry name" value="AKR_AKR9C1"/>
    <property type="match status" value="1"/>
</dbReference>
<dbReference type="InterPro" id="IPR036812">
    <property type="entry name" value="NAD(P)_OxRdtase_dom_sf"/>
</dbReference>
<sequence length="324" mass="34205">MTDLAASTDRVRFGASALEIAPLALGGNVFGWTADRDASFAVLDAFTAGGGNFIDTADGYSHWVPGHTGGESEAIIGEWIAARGNREDVVVATKVSTKPDRAGLSPENIRAAVDESLARLGVERIDLYYAHFDDESVPLADTAGAFSELVDAGKIAEIGISNYSPERIDDWFSVVDALGLHRPVALQPHYNLLERGFEGPLRERAERHGLAVFPYFGLAKGFLAGKYRSAEDAAVEGASPRAAAAVGYLERGGDRVLAALDEIAAAQRVPVAAVSLAWLRRQPTIAAPIASARTIEQLPALLASLRVDLTAGELAALDAASRTA</sequence>
<feature type="domain" description="NADP-dependent oxidoreductase" evidence="1">
    <location>
        <begin position="22"/>
        <end position="320"/>
    </location>
</feature>
<name>A0A6I4NV46_9MICO</name>
<evidence type="ECO:0000259" key="1">
    <source>
        <dbReference type="Pfam" id="PF00248"/>
    </source>
</evidence>
<dbReference type="GO" id="GO:0005829">
    <property type="term" value="C:cytosol"/>
    <property type="evidence" value="ECO:0007669"/>
    <property type="project" value="TreeGrafter"/>
</dbReference>
<reference evidence="2 3" key="1">
    <citation type="submission" date="2019-12" db="EMBL/GenBank/DDBJ databases">
        <authorList>
            <person name="Kim Y.S."/>
        </authorList>
    </citation>
    <scope>NUCLEOTIDE SEQUENCE [LARGE SCALE GENOMIC DNA]</scope>
    <source>
        <strain evidence="2 3">MMS17-SY077</strain>
    </source>
</reference>
<evidence type="ECO:0000313" key="2">
    <source>
        <dbReference type="EMBL" id="MWB97971.1"/>
    </source>
</evidence>
<dbReference type="EMBL" id="WSTA01000016">
    <property type="protein sequence ID" value="MWB97971.1"/>
    <property type="molecule type" value="Genomic_DNA"/>
</dbReference>
<dbReference type="InterPro" id="IPR023210">
    <property type="entry name" value="NADP_OxRdtase_dom"/>
</dbReference>